<evidence type="ECO:0000313" key="2">
    <source>
        <dbReference type="Proteomes" id="UP000249239"/>
    </source>
</evidence>
<keyword evidence="2" id="KW-1185">Reference proteome</keyword>
<name>A0A2W7NPH2_9BACT</name>
<comment type="caution">
    <text evidence="1">The sequence shown here is derived from an EMBL/GenBank/DDBJ whole genome shotgun (WGS) entry which is preliminary data.</text>
</comment>
<dbReference type="EMBL" id="QKZK01000003">
    <property type="protein sequence ID" value="PZX20047.1"/>
    <property type="molecule type" value="Genomic_DNA"/>
</dbReference>
<sequence length="74" mass="8498">MMTCFVFGKLMSLMTFSTNDDFPHRLGEMMVVLIPFSKLLLSFSDSSFRSVNERSLTVVPYIRVNLSCAENFFT</sequence>
<gene>
    <name evidence="1" type="ORF">LX69_00498</name>
</gene>
<accession>A0A2W7NPH2</accession>
<reference evidence="1 2" key="1">
    <citation type="submission" date="2018-06" db="EMBL/GenBank/DDBJ databases">
        <title>Genomic Encyclopedia of Archaeal and Bacterial Type Strains, Phase II (KMG-II): from individual species to whole genera.</title>
        <authorList>
            <person name="Goeker M."/>
        </authorList>
    </citation>
    <scope>NUCLEOTIDE SEQUENCE [LARGE SCALE GENOMIC DNA]</scope>
    <source>
        <strain evidence="1 2">DSM 6779</strain>
    </source>
</reference>
<dbReference type="Proteomes" id="UP000249239">
    <property type="component" value="Unassembled WGS sequence"/>
</dbReference>
<dbReference type="AlphaFoldDB" id="A0A2W7NPH2"/>
<evidence type="ECO:0000313" key="1">
    <source>
        <dbReference type="EMBL" id="PZX20047.1"/>
    </source>
</evidence>
<proteinExistence type="predicted"/>
<protein>
    <submittedName>
        <fullName evidence="1">Uncharacterized protein</fullName>
    </submittedName>
</protein>
<organism evidence="1 2">
    <name type="scientific">Breznakibacter xylanolyticus</name>
    <dbReference type="NCBI Taxonomy" id="990"/>
    <lineage>
        <taxon>Bacteria</taxon>
        <taxon>Pseudomonadati</taxon>
        <taxon>Bacteroidota</taxon>
        <taxon>Bacteroidia</taxon>
        <taxon>Marinilabiliales</taxon>
        <taxon>Marinilabiliaceae</taxon>
        <taxon>Breznakibacter</taxon>
    </lineage>
</organism>